<evidence type="ECO:0000256" key="5">
    <source>
        <dbReference type="HAMAP-Rule" id="MF_01201"/>
    </source>
</evidence>
<proteinExistence type="inferred from homology"/>
<dbReference type="FunFam" id="3.20.20.10:FF:000002">
    <property type="entry name" value="Alanine racemase"/>
    <property type="match status" value="1"/>
</dbReference>
<sequence>MVVGRNRDAQLIIDEDAIYANIHSEKQRLADDSEMFMVVKANAYGHGAVQVAQIAKEAGATGFCVAILDEAIQLREAGFVSEPILVLGLTDLSDLPLIYKYDVSVTVSSADWIKQAAELGRQMHFTHKIKTFLALDTGMGRIGLQTPAEVTDYLQSLHVVKNQIEFQGVYTHFATADEVDDKYFDFQLQNFKDLMAAIPNKPRYVSVANSATSLWHHVTGANMIRYGVAGYGLNPSGTAIEAPFTLQPALSFTSELIYVKKVASGRSIGYGATYNVDKPQWVGTIPVGYADGVCRRMKGFKVLIDGNYCPIIGRVCMDQVMVRLPYEMKLGTKVTFVGTQAGKTITLQDVAEYCGTINYEIACGFSDRLPRVYYSKKN</sequence>
<dbReference type="GO" id="GO:0005829">
    <property type="term" value="C:cytosol"/>
    <property type="evidence" value="ECO:0007669"/>
    <property type="project" value="TreeGrafter"/>
</dbReference>
<dbReference type="SUPFAM" id="SSF50621">
    <property type="entry name" value="Alanine racemase C-terminal domain-like"/>
    <property type="match status" value="1"/>
</dbReference>
<dbReference type="InterPro" id="IPR000821">
    <property type="entry name" value="Ala_racemase"/>
</dbReference>
<dbReference type="FunFam" id="2.40.37.10:FF:000006">
    <property type="entry name" value="Alanine racemase"/>
    <property type="match status" value="1"/>
</dbReference>
<keyword evidence="4 5" id="KW-0413">Isomerase</keyword>
<dbReference type="PROSITE" id="PS00395">
    <property type="entry name" value="ALANINE_RACEMASE"/>
    <property type="match status" value="1"/>
</dbReference>
<dbReference type="InterPro" id="IPR020622">
    <property type="entry name" value="Ala_racemase_pyridoxalP-BS"/>
</dbReference>
<dbReference type="InterPro" id="IPR029066">
    <property type="entry name" value="PLP-binding_barrel"/>
</dbReference>
<dbReference type="HAMAP" id="MF_01201">
    <property type="entry name" value="Ala_racemase"/>
    <property type="match status" value="1"/>
</dbReference>
<comment type="caution">
    <text evidence="9">The sequence shown here is derived from an EMBL/GenBank/DDBJ whole genome shotgun (WGS) entry which is preliminary data.</text>
</comment>
<name>A0A0R2K3R5_9LACO</name>
<evidence type="ECO:0000256" key="7">
    <source>
        <dbReference type="PIRSR" id="PIRSR600821-52"/>
    </source>
</evidence>
<dbReference type="Pfam" id="PF01168">
    <property type="entry name" value="Ala_racemase_N"/>
    <property type="match status" value="1"/>
</dbReference>
<evidence type="ECO:0000313" key="9">
    <source>
        <dbReference type="EMBL" id="KRN80733.1"/>
    </source>
</evidence>
<keyword evidence="3 5" id="KW-0663">Pyridoxal phosphate</keyword>
<protein>
    <recommendedName>
        <fullName evidence="5">Alanine racemase</fullName>
        <ecNumber evidence="5">5.1.1.1</ecNumber>
    </recommendedName>
</protein>
<dbReference type="Gene3D" id="2.40.37.10">
    <property type="entry name" value="Lyase, Ornithine Decarboxylase, Chain A, domain 1"/>
    <property type="match status" value="1"/>
</dbReference>
<evidence type="ECO:0000256" key="3">
    <source>
        <dbReference type="ARBA" id="ARBA00022898"/>
    </source>
</evidence>
<comment type="cofactor">
    <cofactor evidence="2 5 6">
        <name>pyridoxal 5'-phosphate</name>
        <dbReference type="ChEBI" id="CHEBI:597326"/>
    </cofactor>
</comment>
<dbReference type="GO" id="GO:0008784">
    <property type="term" value="F:alanine racemase activity"/>
    <property type="evidence" value="ECO:0007669"/>
    <property type="project" value="UniProtKB-UniRule"/>
</dbReference>
<dbReference type="EC" id="5.1.1.1" evidence="5"/>
<dbReference type="UniPathway" id="UPA00042">
    <property type="reaction ID" value="UER00497"/>
</dbReference>
<dbReference type="InterPro" id="IPR011079">
    <property type="entry name" value="Ala_racemase_C"/>
</dbReference>
<dbReference type="Proteomes" id="UP000051565">
    <property type="component" value="Unassembled WGS sequence"/>
</dbReference>
<gene>
    <name evidence="9" type="ORF">IV52_GL000797</name>
</gene>
<dbReference type="GO" id="GO:0030170">
    <property type="term" value="F:pyridoxal phosphate binding"/>
    <property type="evidence" value="ECO:0007669"/>
    <property type="project" value="UniProtKB-UniRule"/>
</dbReference>
<dbReference type="PATRIC" id="fig|1122148.6.peg.820"/>
<dbReference type="GeneID" id="61249319"/>
<dbReference type="EMBL" id="JQBT01000003">
    <property type="protein sequence ID" value="KRN80733.1"/>
    <property type="molecule type" value="Genomic_DNA"/>
</dbReference>
<dbReference type="CDD" id="cd00430">
    <property type="entry name" value="PLPDE_III_AR"/>
    <property type="match status" value="1"/>
</dbReference>
<comment type="function">
    <text evidence="5">Catalyzes the interconversion of L-alanine and D-alanine. May also act on other amino acids.</text>
</comment>
<dbReference type="STRING" id="53444.AYR59_00300"/>
<dbReference type="PRINTS" id="PR00992">
    <property type="entry name" value="ALARACEMASE"/>
</dbReference>
<evidence type="ECO:0000313" key="10">
    <source>
        <dbReference type="Proteomes" id="UP000051565"/>
    </source>
</evidence>
<feature type="active site" description="Proton acceptor; specific for D-alanine" evidence="5">
    <location>
        <position position="40"/>
    </location>
</feature>
<feature type="binding site" evidence="5 7">
    <location>
        <position position="317"/>
    </location>
    <ligand>
        <name>substrate</name>
    </ligand>
</feature>
<evidence type="ECO:0000259" key="8">
    <source>
        <dbReference type="SMART" id="SM01005"/>
    </source>
</evidence>
<dbReference type="Gene3D" id="3.20.20.10">
    <property type="entry name" value="Alanine racemase"/>
    <property type="match status" value="1"/>
</dbReference>
<dbReference type="OrthoDB" id="9813814at2"/>
<evidence type="ECO:0000256" key="4">
    <source>
        <dbReference type="ARBA" id="ARBA00023235"/>
    </source>
</evidence>
<comment type="catalytic activity">
    <reaction evidence="1 5">
        <text>L-alanine = D-alanine</text>
        <dbReference type="Rhea" id="RHEA:20249"/>
        <dbReference type="ChEBI" id="CHEBI:57416"/>
        <dbReference type="ChEBI" id="CHEBI:57972"/>
        <dbReference type="EC" id="5.1.1.1"/>
    </reaction>
</comment>
<feature type="binding site" evidence="5 7">
    <location>
        <position position="141"/>
    </location>
    <ligand>
        <name>substrate</name>
    </ligand>
</feature>
<dbReference type="RefSeq" id="WP_054646721.1">
    <property type="nucleotide sequence ID" value="NZ_FUXS01000007.1"/>
</dbReference>
<feature type="active site" description="Proton acceptor; specific for L-alanine" evidence="5">
    <location>
        <position position="270"/>
    </location>
</feature>
<dbReference type="Pfam" id="PF00842">
    <property type="entry name" value="Ala_racemase_C"/>
    <property type="match status" value="1"/>
</dbReference>
<dbReference type="PANTHER" id="PTHR30511">
    <property type="entry name" value="ALANINE RACEMASE"/>
    <property type="match status" value="1"/>
</dbReference>
<dbReference type="GO" id="GO:0009252">
    <property type="term" value="P:peptidoglycan biosynthetic process"/>
    <property type="evidence" value="ECO:0007669"/>
    <property type="project" value="TreeGrafter"/>
</dbReference>
<evidence type="ECO:0000256" key="1">
    <source>
        <dbReference type="ARBA" id="ARBA00000316"/>
    </source>
</evidence>
<evidence type="ECO:0000256" key="2">
    <source>
        <dbReference type="ARBA" id="ARBA00001933"/>
    </source>
</evidence>
<feature type="domain" description="Alanine racemase C-terminal" evidence="8">
    <location>
        <begin position="249"/>
        <end position="374"/>
    </location>
</feature>
<comment type="similarity">
    <text evidence="5">Belongs to the alanine racemase family.</text>
</comment>
<keyword evidence="10" id="KW-1185">Reference proteome</keyword>
<dbReference type="InterPro" id="IPR009006">
    <property type="entry name" value="Ala_racemase/Decarboxylase_C"/>
</dbReference>
<reference evidence="9 10" key="1">
    <citation type="journal article" date="2015" name="Genome Announc.">
        <title>Expanding the biotechnology potential of lactobacilli through comparative genomics of 213 strains and associated genera.</title>
        <authorList>
            <person name="Sun Z."/>
            <person name="Harris H.M."/>
            <person name="McCann A."/>
            <person name="Guo C."/>
            <person name="Argimon S."/>
            <person name="Zhang W."/>
            <person name="Yang X."/>
            <person name="Jeffery I.B."/>
            <person name="Cooney J.C."/>
            <person name="Kagawa T.F."/>
            <person name="Liu W."/>
            <person name="Song Y."/>
            <person name="Salvetti E."/>
            <person name="Wrobel A."/>
            <person name="Rasinkangas P."/>
            <person name="Parkhill J."/>
            <person name="Rea M.C."/>
            <person name="O'Sullivan O."/>
            <person name="Ritari J."/>
            <person name="Douillard F.P."/>
            <person name="Paul Ross R."/>
            <person name="Yang R."/>
            <person name="Briner A.E."/>
            <person name="Felis G.E."/>
            <person name="de Vos W.M."/>
            <person name="Barrangou R."/>
            <person name="Klaenhammer T.R."/>
            <person name="Caufield P.W."/>
            <person name="Cui Y."/>
            <person name="Zhang H."/>
            <person name="O'Toole P.W."/>
        </authorList>
    </citation>
    <scope>NUCLEOTIDE SEQUENCE [LARGE SCALE GENOMIC DNA]</scope>
    <source>
        <strain evidence="9 10">DSM 20690</strain>
    </source>
</reference>
<organism evidence="9 10">
    <name type="scientific">Fructilactobacillus lindneri DSM 20690 = JCM 11027</name>
    <dbReference type="NCBI Taxonomy" id="1122148"/>
    <lineage>
        <taxon>Bacteria</taxon>
        <taxon>Bacillati</taxon>
        <taxon>Bacillota</taxon>
        <taxon>Bacilli</taxon>
        <taxon>Lactobacillales</taxon>
        <taxon>Lactobacillaceae</taxon>
        <taxon>Fructilactobacillus</taxon>
    </lineage>
</organism>
<dbReference type="NCBIfam" id="TIGR00492">
    <property type="entry name" value="alr"/>
    <property type="match status" value="1"/>
</dbReference>
<dbReference type="GO" id="GO:0030632">
    <property type="term" value="P:D-alanine biosynthetic process"/>
    <property type="evidence" value="ECO:0007669"/>
    <property type="project" value="UniProtKB-UniRule"/>
</dbReference>
<dbReference type="PANTHER" id="PTHR30511:SF0">
    <property type="entry name" value="ALANINE RACEMASE, CATABOLIC-RELATED"/>
    <property type="match status" value="1"/>
</dbReference>
<dbReference type="InterPro" id="IPR001608">
    <property type="entry name" value="Ala_racemase_N"/>
</dbReference>
<dbReference type="SUPFAM" id="SSF51419">
    <property type="entry name" value="PLP-binding barrel"/>
    <property type="match status" value="1"/>
</dbReference>
<dbReference type="SMART" id="SM01005">
    <property type="entry name" value="Ala_racemase_C"/>
    <property type="match status" value="1"/>
</dbReference>
<evidence type="ECO:0000256" key="6">
    <source>
        <dbReference type="PIRSR" id="PIRSR600821-50"/>
    </source>
</evidence>
<comment type="pathway">
    <text evidence="5">Amino-acid biosynthesis; D-alanine biosynthesis; D-alanine from L-alanine: step 1/1.</text>
</comment>
<feature type="modified residue" description="N6-(pyridoxal phosphate)lysine" evidence="5 6">
    <location>
        <position position="40"/>
    </location>
</feature>
<dbReference type="AlphaFoldDB" id="A0A0R2K3R5"/>
<accession>A0A0R2K3R5</accession>